<keyword evidence="2" id="KW-1185">Reference proteome</keyword>
<dbReference type="Pfam" id="PF03692">
    <property type="entry name" value="CxxCxxCC"/>
    <property type="match status" value="1"/>
</dbReference>
<gene>
    <name evidence="1" type="ORF">EKH80_06135</name>
</gene>
<organism evidence="1 2">
    <name type="scientific">Dyella choica</name>
    <dbReference type="NCBI Taxonomy" id="1927959"/>
    <lineage>
        <taxon>Bacteria</taxon>
        <taxon>Pseudomonadati</taxon>
        <taxon>Pseudomonadota</taxon>
        <taxon>Gammaproteobacteria</taxon>
        <taxon>Lysobacterales</taxon>
        <taxon>Rhodanobacteraceae</taxon>
        <taxon>Dyella</taxon>
    </lineage>
</organism>
<dbReference type="Proteomes" id="UP000274358">
    <property type="component" value="Unassembled WGS sequence"/>
</dbReference>
<comment type="caution">
    <text evidence="1">The sequence shown here is derived from an EMBL/GenBank/DDBJ whole genome shotgun (WGS) entry which is preliminary data.</text>
</comment>
<dbReference type="InterPro" id="IPR005358">
    <property type="entry name" value="Puta_zinc/iron-chelating_dom"/>
</dbReference>
<evidence type="ECO:0000313" key="2">
    <source>
        <dbReference type="Proteomes" id="UP000274358"/>
    </source>
</evidence>
<evidence type="ECO:0000313" key="1">
    <source>
        <dbReference type="EMBL" id="RUL78396.1"/>
    </source>
</evidence>
<protein>
    <recommendedName>
        <fullName evidence="3">YkgJ family cysteine cluster protein</fullName>
    </recommendedName>
</protein>
<reference evidence="1 2" key="1">
    <citation type="submission" date="2018-12" db="EMBL/GenBank/DDBJ databases">
        <title>Dyella dinghuensis sp. nov. DHOA06 and Dyella choica sp. nov. 4M-K27, isolated from forest soil.</title>
        <authorList>
            <person name="Qiu L.-H."/>
            <person name="Gao Z.-H."/>
        </authorList>
    </citation>
    <scope>NUCLEOTIDE SEQUENCE [LARGE SCALE GENOMIC DNA]</scope>
    <source>
        <strain evidence="1 2">4M-K27</strain>
    </source>
</reference>
<name>A0A3S0WXW1_9GAMM</name>
<sequence>MEKINIGRPSPMKELPDELAAKIVNAVLEERCASEEGMRRYRPLLEERAHRIIARLVVDSGEDSGSNNDLPVQIHALLNLADTTVKDELNSHRYPKPACPDNGGCAMCCTHMRIVLSVQEAAVIARELLGLTEPEKAQIAHRLPSLGKSGPGSRCGLLDEQGLCTLYAARPINCRTYRSCSITACEDRVRLGRNAGEEVVFTYPFDDLVRKSFHHMVQPGGTPHFLEMNTFLASVLHDDEGLAAWASGEIPAEDDA</sequence>
<proteinExistence type="predicted"/>
<dbReference type="EMBL" id="RYYV01000003">
    <property type="protein sequence ID" value="RUL78396.1"/>
    <property type="molecule type" value="Genomic_DNA"/>
</dbReference>
<dbReference type="AlphaFoldDB" id="A0A3S0WXW1"/>
<accession>A0A3S0WXW1</accession>
<evidence type="ECO:0008006" key="3">
    <source>
        <dbReference type="Google" id="ProtNLM"/>
    </source>
</evidence>